<dbReference type="PIRSF" id="PIRSF005859">
    <property type="entry name" value="PBR"/>
    <property type="match status" value="1"/>
</dbReference>
<name>A0A0U2Z581_9ALTE</name>
<dbReference type="PANTHER" id="PTHR10057:SF0">
    <property type="entry name" value="TRANSLOCATOR PROTEIN"/>
    <property type="match status" value="1"/>
</dbReference>
<comment type="subcellular location">
    <subcellularLocation>
        <location evidence="1">Membrane</location>
        <topology evidence="1">Multi-pass membrane protein</topology>
    </subcellularLocation>
</comment>
<proteinExistence type="inferred from homology"/>
<dbReference type="PANTHER" id="PTHR10057">
    <property type="entry name" value="PERIPHERAL-TYPE BENZODIAZEPINE RECEPTOR"/>
    <property type="match status" value="1"/>
</dbReference>
<dbReference type="Proteomes" id="UP000068447">
    <property type="component" value="Chromosome"/>
</dbReference>
<evidence type="ECO:0000256" key="1">
    <source>
        <dbReference type="ARBA" id="ARBA00004141"/>
    </source>
</evidence>
<evidence type="ECO:0000256" key="2">
    <source>
        <dbReference type="ARBA" id="ARBA00007524"/>
    </source>
</evidence>
<keyword evidence="8" id="KW-1185">Reference proteome</keyword>
<evidence type="ECO:0000313" key="7">
    <source>
        <dbReference type="EMBL" id="ALS97620.1"/>
    </source>
</evidence>
<feature type="transmembrane region" description="Helical" evidence="6">
    <location>
        <begin position="83"/>
        <end position="101"/>
    </location>
</feature>
<dbReference type="FunFam" id="1.20.1260.100:FF:000001">
    <property type="entry name" value="translocator protein 2"/>
    <property type="match status" value="1"/>
</dbReference>
<dbReference type="AlphaFoldDB" id="A0A0U2Z581"/>
<sequence>MSQPTLLRQSLMLIFFLVVTYAVAAIGSIASVSAPAFYQQLNQPSWAPPAWLFGPVWTLLYTLMAIAAWLVWRSSHSAKKQALGLYALQLVFNGLWSWLFFTWSMGALAFIEILLLWCLILLTMGSFWRCNKTAGALFAPYLLWVSFATLLNWTLWQANPGLL</sequence>
<feature type="transmembrane region" description="Helical" evidence="6">
    <location>
        <begin position="12"/>
        <end position="38"/>
    </location>
</feature>
<dbReference type="EMBL" id="CP013650">
    <property type="protein sequence ID" value="ALS97620.1"/>
    <property type="molecule type" value="Genomic_DNA"/>
</dbReference>
<evidence type="ECO:0000256" key="3">
    <source>
        <dbReference type="ARBA" id="ARBA00022692"/>
    </source>
</evidence>
<dbReference type="Gene3D" id="1.20.1260.100">
    <property type="entry name" value="TspO/MBR protein"/>
    <property type="match status" value="1"/>
</dbReference>
<evidence type="ECO:0000256" key="6">
    <source>
        <dbReference type="SAM" id="Phobius"/>
    </source>
</evidence>
<evidence type="ECO:0000256" key="5">
    <source>
        <dbReference type="ARBA" id="ARBA00023136"/>
    </source>
</evidence>
<organism evidence="7 8">
    <name type="scientific">Lacimicrobium alkaliphilum</name>
    <dbReference type="NCBI Taxonomy" id="1526571"/>
    <lineage>
        <taxon>Bacteria</taxon>
        <taxon>Pseudomonadati</taxon>
        <taxon>Pseudomonadota</taxon>
        <taxon>Gammaproteobacteria</taxon>
        <taxon>Alteromonadales</taxon>
        <taxon>Alteromonadaceae</taxon>
        <taxon>Lacimicrobium</taxon>
    </lineage>
</organism>
<gene>
    <name evidence="7" type="ORF">AT746_04595</name>
</gene>
<dbReference type="CDD" id="cd15904">
    <property type="entry name" value="TSPO_MBR"/>
    <property type="match status" value="1"/>
</dbReference>
<reference evidence="7 8" key="1">
    <citation type="submission" date="2015-12" db="EMBL/GenBank/DDBJ databases">
        <title>Complete genome of Lacimicrobium alkaliphilum KCTC 32984.</title>
        <authorList>
            <person name="Kim S.-G."/>
            <person name="Lee Y.-J."/>
        </authorList>
    </citation>
    <scope>NUCLEOTIDE SEQUENCE [LARGE SCALE GENOMIC DNA]</scope>
    <source>
        <strain evidence="7 8">YelD216</strain>
    </source>
</reference>
<dbReference type="InterPro" id="IPR004307">
    <property type="entry name" value="TspO_MBR"/>
</dbReference>
<evidence type="ECO:0000313" key="8">
    <source>
        <dbReference type="Proteomes" id="UP000068447"/>
    </source>
</evidence>
<protein>
    <submittedName>
        <fullName evidence="7">Sensory protein</fullName>
    </submittedName>
</protein>
<dbReference type="GO" id="GO:0033013">
    <property type="term" value="P:tetrapyrrole metabolic process"/>
    <property type="evidence" value="ECO:0007669"/>
    <property type="project" value="UniProtKB-ARBA"/>
</dbReference>
<dbReference type="Pfam" id="PF03073">
    <property type="entry name" value="TspO_MBR"/>
    <property type="match status" value="1"/>
</dbReference>
<keyword evidence="3 6" id="KW-0812">Transmembrane</keyword>
<dbReference type="RefSeq" id="WP_062477082.1">
    <property type="nucleotide sequence ID" value="NZ_CP013650.1"/>
</dbReference>
<keyword evidence="5 6" id="KW-0472">Membrane</keyword>
<accession>A0A0U2Z581</accession>
<comment type="similarity">
    <text evidence="2">Belongs to the TspO/BZRP family.</text>
</comment>
<feature type="transmembrane region" description="Helical" evidence="6">
    <location>
        <begin position="135"/>
        <end position="156"/>
    </location>
</feature>
<feature type="transmembrane region" description="Helical" evidence="6">
    <location>
        <begin position="107"/>
        <end position="128"/>
    </location>
</feature>
<dbReference type="KEGG" id="lal:AT746_04595"/>
<evidence type="ECO:0000256" key="4">
    <source>
        <dbReference type="ARBA" id="ARBA00022989"/>
    </source>
</evidence>
<dbReference type="OrthoDB" id="9795496at2"/>
<dbReference type="GO" id="GO:0016020">
    <property type="term" value="C:membrane"/>
    <property type="evidence" value="ECO:0007669"/>
    <property type="project" value="UniProtKB-SubCell"/>
</dbReference>
<keyword evidence="4 6" id="KW-1133">Transmembrane helix</keyword>
<dbReference type="InterPro" id="IPR038330">
    <property type="entry name" value="TspO/MBR-related_sf"/>
</dbReference>
<feature type="transmembrane region" description="Helical" evidence="6">
    <location>
        <begin position="50"/>
        <end position="71"/>
    </location>
</feature>